<protein>
    <submittedName>
        <fullName evidence="2">Uncharacterized protein</fullName>
    </submittedName>
</protein>
<keyword evidence="3" id="KW-1185">Reference proteome</keyword>
<feature type="compositionally biased region" description="Basic and acidic residues" evidence="1">
    <location>
        <begin position="158"/>
        <end position="167"/>
    </location>
</feature>
<feature type="region of interest" description="Disordered" evidence="1">
    <location>
        <begin position="135"/>
        <end position="167"/>
    </location>
</feature>
<comment type="caution">
    <text evidence="2">The sequence shown here is derived from an EMBL/GenBank/DDBJ whole genome shotgun (WGS) entry which is preliminary data.</text>
</comment>
<proteinExistence type="predicted"/>
<organism evidence="2 3">
    <name type="scientific">Caulobacter hibisci</name>
    <dbReference type="NCBI Taxonomy" id="2035993"/>
    <lineage>
        <taxon>Bacteria</taxon>
        <taxon>Pseudomonadati</taxon>
        <taxon>Pseudomonadota</taxon>
        <taxon>Alphaproteobacteria</taxon>
        <taxon>Caulobacterales</taxon>
        <taxon>Caulobacteraceae</taxon>
        <taxon>Caulobacter</taxon>
    </lineage>
</organism>
<sequence>MTVQPLAAPAAFRSPAQCAGRGGAERAAEDFQDTGRLDLAAFAGASPGEVRAALATMPPAQRGALERGLIEGGLGGGLGGLLGGVVGGVTDTVAETTDAAIETPNEHCAEEQATASHVQSLDRLRAQGQLDALLSPYRQGDRPPADLASGVDVAPSAVEREDGSLAP</sequence>
<dbReference type="RefSeq" id="WP_198574666.1">
    <property type="nucleotide sequence ID" value="NZ_JADWOX010000002.1"/>
</dbReference>
<evidence type="ECO:0000313" key="3">
    <source>
        <dbReference type="Proteomes" id="UP000639859"/>
    </source>
</evidence>
<reference evidence="2 3" key="1">
    <citation type="submission" date="2020-11" db="EMBL/GenBank/DDBJ databases">
        <title>genome sequence of strain KACC 18849.</title>
        <authorList>
            <person name="Gao J."/>
            <person name="Zhang X."/>
        </authorList>
    </citation>
    <scope>NUCLEOTIDE SEQUENCE [LARGE SCALE GENOMIC DNA]</scope>
    <source>
        <strain evidence="2 3">KACC 18849</strain>
    </source>
</reference>
<gene>
    <name evidence="2" type="ORF">I4Q42_03440</name>
</gene>
<dbReference type="EMBL" id="JADWOX010000002">
    <property type="protein sequence ID" value="MBI1682715.1"/>
    <property type="molecule type" value="Genomic_DNA"/>
</dbReference>
<name>A0ABS0SST3_9CAUL</name>
<evidence type="ECO:0000256" key="1">
    <source>
        <dbReference type="SAM" id="MobiDB-lite"/>
    </source>
</evidence>
<evidence type="ECO:0000313" key="2">
    <source>
        <dbReference type="EMBL" id="MBI1682715.1"/>
    </source>
</evidence>
<accession>A0ABS0SST3</accession>
<dbReference type="Proteomes" id="UP000639859">
    <property type="component" value="Unassembled WGS sequence"/>
</dbReference>